<evidence type="ECO:0000256" key="4">
    <source>
        <dbReference type="ARBA" id="ARBA00022759"/>
    </source>
</evidence>
<comment type="similarity">
    <text evidence="7">Belongs to the RnpA family.</text>
</comment>
<proteinExistence type="inferred from homology"/>
<evidence type="ECO:0000256" key="6">
    <source>
        <dbReference type="ARBA" id="ARBA00022884"/>
    </source>
</evidence>
<dbReference type="EMBL" id="DSBX01000201">
    <property type="protein sequence ID" value="HDQ99675.1"/>
    <property type="molecule type" value="Genomic_DNA"/>
</dbReference>
<name>A0A7V0T5R0_UNCW3</name>
<keyword evidence="6 7" id="KW-0694">RNA-binding</keyword>
<dbReference type="HAMAP" id="MF_00227">
    <property type="entry name" value="RNase_P"/>
    <property type="match status" value="1"/>
</dbReference>
<dbReference type="InterPro" id="IPR000100">
    <property type="entry name" value="RNase_P"/>
</dbReference>
<dbReference type="GO" id="GO:0042781">
    <property type="term" value="F:3'-tRNA processing endoribonuclease activity"/>
    <property type="evidence" value="ECO:0007669"/>
    <property type="project" value="TreeGrafter"/>
</dbReference>
<dbReference type="Gene3D" id="3.30.230.10">
    <property type="match status" value="1"/>
</dbReference>
<dbReference type="PROSITE" id="PS00648">
    <property type="entry name" value="RIBONUCLEASE_P"/>
    <property type="match status" value="1"/>
</dbReference>
<dbReference type="GO" id="GO:0001682">
    <property type="term" value="P:tRNA 5'-leader removal"/>
    <property type="evidence" value="ECO:0007669"/>
    <property type="project" value="UniProtKB-UniRule"/>
</dbReference>
<dbReference type="GO" id="GO:0000049">
    <property type="term" value="F:tRNA binding"/>
    <property type="evidence" value="ECO:0007669"/>
    <property type="project" value="UniProtKB-UniRule"/>
</dbReference>
<dbReference type="EC" id="3.1.26.5" evidence="7 8"/>
<gene>
    <name evidence="7 9" type="primary">rnpA</name>
    <name evidence="9" type="ORF">ENN51_05245</name>
</gene>
<dbReference type="PANTHER" id="PTHR33992:SF1">
    <property type="entry name" value="RIBONUCLEASE P PROTEIN COMPONENT"/>
    <property type="match status" value="1"/>
</dbReference>
<dbReference type="GO" id="GO:0004526">
    <property type="term" value="F:ribonuclease P activity"/>
    <property type="evidence" value="ECO:0007669"/>
    <property type="project" value="UniProtKB-UniRule"/>
</dbReference>
<keyword evidence="3 7" id="KW-0540">Nuclease</keyword>
<organism evidence="9">
    <name type="scientific">candidate division WOR-3 bacterium</name>
    <dbReference type="NCBI Taxonomy" id="2052148"/>
    <lineage>
        <taxon>Bacteria</taxon>
        <taxon>Bacteria division WOR-3</taxon>
    </lineage>
</organism>
<evidence type="ECO:0000256" key="8">
    <source>
        <dbReference type="NCBIfam" id="TIGR00188"/>
    </source>
</evidence>
<comment type="caution">
    <text evidence="9">The sequence shown here is derived from an EMBL/GenBank/DDBJ whole genome shotgun (WGS) entry which is preliminary data.</text>
</comment>
<dbReference type="NCBIfam" id="TIGR00188">
    <property type="entry name" value="rnpA"/>
    <property type="match status" value="1"/>
</dbReference>
<keyword evidence="4 7" id="KW-0255">Endonuclease</keyword>
<accession>A0A7V0T5R0</accession>
<comment type="catalytic activity">
    <reaction evidence="7">
        <text>Endonucleolytic cleavage of RNA, removing 5'-extranucleotides from tRNA precursor.</text>
        <dbReference type="EC" id="3.1.26.5"/>
    </reaction>
</comment>
<evidence type="ECO:0000256" key="1">
    <source>
        <dbReference type="ARBA" id="ARBA00002663"/>
    </source>
</evidence>
<reference evidence="9" key="1">
    <citation type="journal article" date="2020" name="mSystems">
        <title>Genome- and Community-Level Interaction Insights into Carbon Utilization and Element Cycling Functions of Hydrothermarchaeota in Hydrothermal Sediment.</title>
        <authorList>
            <person name="Zhou Z."/>
            <person name="Liu Y."/>
            <person name="Xu W."/>
            <person name="Pan J."/>
            <person name="Luo Z.H."/>
            <person name="Li M."/>
        </authorList>
    </citation>
    <scope>NUCLEOTIDE SEQUENCE [LARGE SCALE GENOMIC DNA]</scope>
    <source>
        <strain evidence="9">SpSt-1182</strain>
    </source>
</reference>
<evidence type="ECO:0000256" key="2">
    <source>
        <dbReference type="ARBA" id="ARBA00022694"/>
    </source>
</evidence>
<comment type="subunit">
    <text evidence="7">Consists of a catalytic RNA component (M1 or rnpB) and a protein subunit.</text>
</comment>
<keyword evidence="5 7" id="KW-0378">Hydrolase</keyword>
<evidence type="ECO:0000313" key="9">
    <source>
        <dbReference type="EMBL" id="HDQ99675.1"/>
    </source>
</evidence>
<evidence type="ECO:0000256" key="5">
    <source>
        <dbReference type="ARBA" id="ARBA00022801"/>
    </source>
</evidence>
<dbReference type="InterPro" id="IPR020539">
    <property type="entry name" value="RNase_P_CS"/>
</dbReference>
<dbReference type="InterPro" id="IPR020568">
    <property type="entry name" value="Ribosomal_Su5_D2-typ_SF"/>
</dbReference>
<dbReference type="SUPFAM" id="SSF54211">
    <property type="entry name" value="Ribosomal protein S5 domain 2-like"/>
    <property type="match status" value="1"/>
</dbReference>
<evidence type="ECO:0000256" key="7">
    <source>
        <dbReference type="HAMAP-Rule" id="MF_00227"/>
    </source>
</evidence>
<dbReference type="AlphaFoldDB" id="A0A7V0T5R0"/>
<dbReference type="Proteomes" id="UP000885672">
    <property type="component" value="Unassembled WGS sequence"/>
</dbReference>
<keyword evidence="2 7" id="KW-0819">tRNA processing</keyword>
<dbReference type="PANTHER" id="PTHR33992">
    <property type="entry name" value="RIBONUCLEASE P PROTEIN COMPONENT"/>
    <property type="match status" value="1"/>
</dbReference>
<dbReference type="Pfam" id="PF00825">
    <property type="entry name" value="Ribonuclease_P"/>
    <property type="match status" value="1"/>
</dbReference>
<protein>
    <recommendedName>
        <fullName evidence="7 8">Ribonuclease P protein component</fullName>
        <shortName evidence="7">RNase P protein</shortName>
        <shortName evidence="7">RNaseP protein</shortName>
        <ecNumber evidence="7 8">3.1.26.5</ecNumber>
    </recommendedName>
    <alternativeName>
        <fullName evidence="7">Protein C5</fullName>
    </alternativeName>
</protein>
<dbReference type="InterPro" id="IPR014721">
    <property type="entry name" value="Ribsml_uS5_D2-typ_fold_subgr"/>
</dbReference>
<evidence type="ECO:0000256" key="3">
    <source>
        <dbReference type="ARBA" id="ARBA00022722"/>
    </source>
</evidence>
<sequence length="126" mass="14786">MMETLKRSEVLRGRRDVALVFRQGRRVPGGPVYLRWRRRPESETDRDRLPPRQVAFLLARGVGNAVRRNRLKRRLRELYRRNKHRFPEGRDYLLHAGPGAGDLSFAELDRRVAGFCRPLRPRGESG</sequence>
<comment type="function">
    <text evidence="1 7">RNaseP catalyzes the removal of the 5'-leader sequence from pre-tRNA to produce the mature 5'-terminus. It can also cleave other RNA substrates such as 4.5S RNA. The protein component plays an auxiliary but essential role in vivo by binding to the 5'-leader sequence and broadening the substrate specificity of the ribozyme.</text>
</comment>
<dbReference type="GO" id="GO:0030677">
    <property type="term" value="C:ribonuclease P complex"/>
    <property type="evidence" value="ECO:0007669"/>
    <property type="project" value="TreeGrafter"/>
</dbReference>